<evidence type="ECO:0000313" key="1">
    <source>
        <dbReference type="EMBL" id="WOG83118.1"/>
    </source>
</evidence>
<dbReference type="NCBIfam" id="TIGR01615">
    <property type="entry name" value="A_thal_3542"/>
    <property type="match status" value="1"/>
</dbReference>
<dbReference type="PANTHER" id="PTHR31579">
    <property type="entry name" value="OS03G0796600 PROTEIN"/>
    <property type="match status" value="1"/>
</dbReference>
<sequence length="317" mass="36032">MAKAAVRFKRVAEAFDIAARERSPVPESFTDLSDLVDSFIEGEEIRDQRDEALDETSDENEDYWENCVELLGGFLGGDDEVQLRIQEQVELACRCVGVDRSSPEFKRCLMIRLRETFDAGLCKSKWGKAAHLQPGDYEYIDVNVAGTRYIVEVSIATEFELARSTTRYASLLSILPPIFVGKIETLEQIVKLMCRAIKKSLKKSEMHVPPWRRYVYMHAKWFTSSYKRTIKEFPELKGSDSVSVSEKKRAVGFAPKAVTNRSYFCREACGSKGGSSSGGSDYEVKGGQFFVKKIKRGHKKIKGGQFQFYNLNIRIMF</sequence>
<organism evidence="1 2">
    <name type="scientific">Daucus carota subsp. sativus</name>
    <name type="common">Carrot</name>
    <dbReference type="NCBI Taxonomy" id="79200"/>
    <lineage>
        <taxon>Eukaryota</taxon>
        <taxon>Viridiplantae</taxon>
        <taxon>Streptophyta</taxon>
        <taxon>Embryophyta</taxon>
        <taxon>Tracheophyta</taxon>
        <taxon>Spermatophyta</taxon>
        <taxon>Magnoliopsida</taxon>
        <taxon>eudicotyledons</taxon>
        <taxon>Gunneridae</taxon>
        <taxon>Pentapetalae</taxon>
        <taxon>asterids</taxon>
        <taxon>campanulids</taxon>
        <taxon>Apiales</taxon>
        <taxon>Apiaceae</taxon>
        <taxon>Apioideae</taxon>
        <taxon>Scandiceae</taxon>
        <taxon>Daucinae</taxon>
        <taxon>Daucus</taxon>
        <taxon>Daucus sect. Daucus</taxon>
    </lineage>
</organism>
<accession>A0AAF0W7J9</accession>
<protein>
    <recommendedName>
        <fullName evidence="3">DUF506 domain-containing protein</fullName>
    </recommendedName>
</protein>
<dbReference type="EMBL" id="CP093343">
    <property type="protein sequence ID" value="WOG83118.1"/>
    <property type="molecule type" value="Genomic_DNA"/>
</dbReference>
<dbReference type="KEGG" id="dcr:108198905"/>
<reference evidence="1" key="2">
    <citation type="submission" date="2022-03" db="EMBL/GenBank/DDBJ databases">
        <title>Draft title - Genomic analysis of global carrot germplasm unveils the trajectory of domestication and the origin of high carotenoid orange carrot.</title>
        <authorList>
            <person name="Iorizzo M."/>
            <person name="Ellison S."/>
            <person name="Senalik D."/>
            <person name="Macko-Podgorni A."/>
            <person name="Grzebelus D."/>
            <person name="Bostan H."/>
            <person name="Rolling W."/>
            <person name="Curaba J."/>
            <person name="Simon P."/>
        </authorList>
    </citation>
    <scope>NUCLEOTIDE SEQUENCE</scope>
    <source>
        <tissue evidence="1">Leaf</tissue>
    </source>
</reference>
<name>A0AAF0W7J9_DAUCS</name>
<gene>
    <name evidence="1" type="ORF">DCAR_0102292</name>
</gene>
<dbReference type="Pfam" id="PF04720">
    <property type="entry name" value="PDDEXK_6"/>
    <property type="match status" value="1"/>
</dbReference>
<reference evidence="1" key="1">
    <citation type="journal article" date="2016" name="Nat. Genet.">
        <title>A high-quality carrot genome assembly provides new insights into carotenoid accumulation and asterid genome evolution.</title>
        <authorList>
            <person name="Iorizzo M."/>
            <person name="Ellison S."/>
            <person name="Senalik D."/>
            <person name="Zeng P."/>
            <person name="Satapoomin P."/>
            <person name="Huang J."/>
            <person name="Bowman M."/>
            <person name="Iovene M."/>
            <person name="Sanseverino W."/>
            <person name="Cavagnaro P."/>
            <person name="Yildiz M."/>
            <person name="Macko-Podgorni A."/>
            <person name="Moranska E."/>
            <person name="Grzebelus E."/>
            <person name="Grzebelus D."/>
            <person name="Ashrafi H."/>
            <person name="Zheng Z."/>
            <person name="Cheng S."/>
            <person name="Spooner D."/>
            <person name="Van Deynze A."/>
            <person name="Simon P."/>
        </authorList>
    </citation>
    <scope>NUCLEOTIDE SEQUENCE</scope>
    <source>
        <tissue evidence="1">Leaf</tissue>
    </source>
</reference>
<keyword evidence="2" id="KW-1185">Reference proteome</keyword>
<dbReference type="Proteomes" id="UP000077755">
    <property type="component" value="Chromosome 1"/>
</dbReference>
<proteinExistence type="predicted"/>
<dbReference type="InterPro" id="IPR006502">
    <property type="entry name" value="PDDEXK-like"/>
</dbReference>
<dbReference type="PANTHER" id="PTHR31579:SF42">
    <property type="entry name" value="DUF506 FAMILY PROTEIN (DUF506)"/>
    <property type="match status" value="1"/>
</dbReference>
<evidence type="ECO:0000313" key="2">
    <source>
        <dbReference type="Proteomes" id="UP000077755"/>
    </source>
</evidence>
<evidence type="ECO:0008006" key="3">
    <source>
        <dbReference type="Google" id="ProtNLM"/>
    </source>
</evidence>
<dbReference type="AlphaFoldDB" id="A0AAF0W7J9"/>